<dbReference type="GO" id="GO:0005829">
    <property type="term" value="C:cytosol"/>
    <property type="evidence" value="ECO:0007669"/>
    <property type="project" value="TreeGrafter"/>
</dbReference>
<dbReference type="PANTHER" id="PTHR43290">
    <property type="entry name" value="MEVALONATE KINASE"/>
    <property type="match status" value="1"/>
</dbReference>
<dbReference type="Gene3D" id="3.30.230.10">
    <property type="match status" value="1"/>
</dbReference>
<dbReference type="Gene3D" id="3.30.70.890">
    <property type="entry name" value="GHMP kinase, C-terminal domain"/>
    <property type="match status" value="1"/>
</dbReference>
<dbReference type="EMBL" id="FTOE01000005">
    <property type="protein sequence ID" value="SIS80302.1"/>
    <property type="molecule type" value="Genomic_DNA"/>
</dbReference>
<evidence type="ECO:0000256" key="4">
    <source>
        <dbReference type="ARBA" id="ARBA00022741"/>
    </source>
</evidence>
<dbReference type="AlphaFoldDB" id="A0A1N7M2M6"/>
<dbReference type="OrthoDB" id="9764892at2"/>
<dbReference type="SUPFAM" id="SSF55060">
    <property type="entry name" value="GHMP Kinase, C-terminal domain"/>
    <property type="match status" value="1"/>
</dbReference>
<feature type="domain" description="GHMP kinase N-terminal" evidence="10">
    <location>
        <begin position="124"/>
        <end position="190"/>
    </location>
</feature>
<keyword evidence="7" id="KW-0460">Magnesium</keyword>
<dbReference type="Proteomes" id="UP000185999">
    <property type="component" value="Unassembled WGS sequence"/>
</dbReference>
<evidence type="ECO:0000256" key="2">
    <source>
        <dbReference type="ARBA" id="ARBA00022516"/>
    </source>
</evidence>
<evidence type="ECO:0000256" key="8">
    <source>
        <dbReference type="ARBA" id="ARBA00023098"/>
    </source>
</evidence>
<keyword evidence="1" id="KW-0963">Cytoplasm</keyword>
<dbReference type="UniPathway" id="UPA00057">
    <property type="reaction ID" value="UER00098"/>
</dbReference>
<sequence>MRACAPGKIILSGEHSVVYGAQAIAVAINKHTSVSFKPLSESNTINTLFSGISSGVHYPLHALGTLKDKLDSRFDSFTQGLLPIQKILNTPDDLLVYTLSSLVHHLPVPGRVSSQSYLPIPGRLSSTTQLSLGAGMGSSASAIAATLVLFEHLLEKPLGIDQRFDMVRFCERLQHGRGSAIDAAAVTYGGMNHIQNGVVKRLDVSLGSGWYWIFTGKPQVSTGECVHHVRDRYEKDTSLWHAFSEVTATIVDNLGDLNSPGSPQAMNDAIKENHRLLCRIGVVPASAVALINSIEAYGGAAKISGAGAHKGDAGGLVLAYFPEGSIQDLLKNYPGYQWGVVEEDRLGARYIGD</sequence>
<keyword evidence="12" id="KW-1185">Reference proteome</keyword>
<evidence type="ECO:0000256" key="1">
    <source>
        <dbReference type="ARBA" id="ARBA00022490"/>
    </source>
</evidence>
<dbReference type="InterPro" id="IPR006204">
    <property type="entry name" value="GHMP_kinase_N_dom"/>
</dbReference>
<keyword evidence="2" id="KW-0444">Lipid biosynthesis</keyword>
<proteinExistence type="predicted"/>
<dbReference type="InterPro" id="IPR014721">
    <property type="entry name" value="Ribsml_uS5_D2-typ_fold_subgr"/>
</dbReference>
<name>A0A1N7M2M6_9GAMM</name>
<dbReference type="SUPFAM" id="SSF54211">
    <property type="entry name" value="Ribosomal protein S5 domain 2-like"/>
    <property type="match status" value="1"/>
</dbReference>
<organism evidence="11 12">
    <name type="scientific">Neptunomonas antarctica</name>
    <dbReference type="NCBI Taxonomy" id="619304"/>
    <lineage>
        <taxon>Bacteria</taxon>
        <taxon>Pseudomonadati</taxon>
        <taxon>Pseudomonadota</taxon>
        <taxon>Gammaproteobacteria</taxon>
        <taxon>Oceanospirillales</taxon>
        <taxon>Oceanospirillaceae</taxon>
        <taxon>Neptunomonas</taxon>
    </lineage>
</organism>
<dbReference type="Pfam" id="PF00288">
    <property type="entry name" value="GHMP_kinases_N"/>
    <property type="match status" value="1"/>
</dbReference>
<accession>A0A1N7M2M6</accession>
<comment type="pathway">
    <text evidence="9">Isoprenoid biosynthesis; isopentenyl diphosphate biosynthesis via mevalonate pathway; isopentenyl diphosphate from (R)-mevalonate: step 1/3.</text>
</comment>
<evidence type="ECO:0000259" key="10">
    <source>
        <dbReference type="Pfam" id="PF00288"/>
    </source>
</evidence>
<evidence type="ECO:0000313" key="11">
    <source>
        <dbReference type="EMBL" id="SIS80302.1"/>
    </source>
</evidence>
<evidence type="ECO:0000256" key="9">
    <source>
        <dbReference type="ARBA" id="ARBA00029438"/>
    </source>
</evidence>
<keyword evidence="4" id="KW-0547">Nucleotide-binding</keyword>
<dbReference type="PRINTS" id="PR00959">
    <property type="entry name" value="MEVGALKINASE"/>
</dbReference>
<keyword evidence="5 11" id="KW-0418">Kinase</keyword>
<dbReference type="PANTHER" id="PTHR43290:SF2">
    <property type="entry name" value="MEVALONATE KINASE"/>
    <property type="match status" value="1"/>
</dbReference>
<dbReference type="GO" id="GO:0004496">
    <property type="term" value="F:mevalonate kinase activity"/>
    <property type="evidence" value="ECO:0007669"/>
    <property type="project" value="InterPro"/>
</dbReference>
<protein>
    <submittedName>
        <fullName evidence="11">Mevalonate kinase</fullName>
    </submittedName>
</protein>
<keyword evidence="6" id="KW-0067">ATP-binding</keyword>
<evidence type="ECO:0000256" key="7">
    <source>
        <dbReference type="ARBA" id="ARBA00022842"/>
    </source>
</evidence>
<keyword evidence="3" id="KW-0808">Transferase</keyword>
<gene>
    <name evidence="11" type="ORF">SAMN05421760_105108</name>
</gene>
<dbReference type="GO" id="GO:0019287">
    <property type="term" value="P:isopentenyl diphosphate biosynthetic process, mevalonate pathway"/>
    <property type="evidence" value="ECO:0007669"/>
    <property type="project" value="UniProtKB-UniPathway"/>
</dbReference>
<evidence type="ECO:0000256" key="3">
    <source>
        <dbReference type="ARBA" id="ARBA00022679"/>
    </source>
</evidence>
<dbReference type="InterPro" id="IPR036554">
    <property type="entry name" value="GHMP_kinase_C_sf"/>
</dbReference>
<evidence type="ECO:0000313" key="12">
    <source>
        <dbReference type="Proteomes" id="UP000185999"/>
    </source>
</evidence>
<reference evidence="12" key="1">
    <citation type="submission" date="2017-01" db="EMBL/GenBank/DDBJ databases">
        <authorList>
            <person name="Varghese N."/>
            <person name="Submissions S."/>
        </authorList>
    </citation>
    <scope>NUCLEOTIDE SEQUENCE [LARGE SCALE GENOMIC DNA]</scope>
    <source>
        <strain evidence="12">DSM 22306</strain>
    </source>
</reference>
<dbReference type="InterPro" id="IPR006205">
    <property type="entry name" value="Mev_gal_kin"/>
</dbReference>
<keyword evidence="8" id="KW-0443">Lipid metabolism</keyword>
<dbReference type="GO" id="GO:0005524">
    <property type="term" value="F:ATP binding"/>
    <property type="evidence" value="ECO:0007669"/>
    <property type="project" value="UniProtKB-KW"/>
</dbReference>
<dbReference type="STRING" id="619304.SAMN05421760_105108"/>
<evidence type="ECO:0000256" key="5">
    <source>
        <dbReference type="ARBA" id="ARBA00022777"/>
    </source>
</evidence>
<dbReference type="InterPro" id="IPR020568">
    <property type="entry name" value="Ribosomal_Su5_D2-typ_SF"/>
</dbReference>
<evidence type="ECO:0000256" key="6">
    <source>
        <dbReference type="ARBA" id="ARBA00022840"/>
    </source>
</evidence>